<protein>
    <submittedName>
        <fullName evidence="6">LacI family DNA-binding transcriptional regulator</fullName>
    </submittedName>
</protein>
<gene>
    <name evidence="6" type="ORF">ACFQS3_22185</name>
</gene>
<dbReference type="InterPro" id="IPR000843">
    <property type="entry name" value="HTH_LacI"/>
</dbReference>
<keyword evidence="7" id="KW-1185">Reference proteome</keyword>
<feature type="domain" description="HTH lacI-type" evidence="5">
    <location>
        <begin position="8"/>
        <end position="66"/>
    </location>
</feature>
<dbReference type="CDD" id="cd01392">
    <property type="entry name" value="HTH_LacI"/>
    <property type="match status" value="1"/>
</dbReference>
<dbReference type="RefSeq" id="WP_382356575.1">
    <property type="nucleotide sequence ID" value="NZ_JBHMBP010000005.1"/>
</dbReference>
<dbReference type="InterPro" id="IPR001761">
    <property type="entry name" value="Peripla_BP/Lac1_sug-bd_dom"/>
</dbReference>
<keyword evidence="4" id="KW-0804">Transcription</keyword>
<dbReference type="SMART" id="SM00354">
    <property type="entry name" value="HTH_LACI"/>
    <property type="match status" value="1"/>
</dbReference>
<dbReference type="EMBL" id="JBHSYS010000005">
    <property type="protein sequence ID" value="MFC6959909.1"/>
    <property type="molecule type" value="Genomic_DNA"/>
</dbReference>
<evidence type="ECO:0000256" key="1">
    <source>
        <dbReference type="ARBA" id="ARBA00022491"/>
    </source>
</evidence>
<dbReference type="Pfam" id="PF00532">
    <property type="entry name" value="Peripla_BP_1"/>
    <property type="match status" value="1"/>
</dbReference>
<dbReference type="InterPro" id="IPR010982">
    <property type="entry name" value="Lambda_DNA-bd_dom_sf"/>
</dbReference>
<dbReference type="Gene3D" id="3.40.50.2300">
    <property type="match status" value="1"/>
</dbReference>
<evidence type="ECO:0000256" key="3">
    <source>
        <dbReference type="ARBA" id="ARBA00023125"/>
    </source>
</evidence>
<evidence type="ECO:0000313" key="7">
    <source>
        <dbReference type="Proteomes" id="UP001596470"/>
    </source>
</evidence>
<comment type="caution">
    <text evidence="6">The sequence shown here is derived from an EMBL/GenBank/DDBJ whole genome shotgun (WGS) entry which is preliminary data.</text>
</comment>
<dbReference type="PROSITE" id="PS50932">
    <property type="entry name" value="HTH_LACI_2"/>
    <property type="match status" value="1"/>
</dbReference>
<dbReference type="Gene3D" id="1.10.260.40">
    <property type="entry name" value="lambda repressor-like DNA-binding domains"/>
    <property type="match status" value="1"/>
</dbReference>
<reference evidence="7" key="1">
    <citation type="journal article" date="2019" name="Int. J. Syst. Evol. Microbiol.">
        <title>The Global Catalogue of Microorganisms (GCM) 10K type strain sequencing project: providing services to taxonomists for standard genome sequencing and annotation.</title>
        <authorList>
            <consortium name="The Broad Institute Genomics Platform"/>
            <consortium name="The Broad Institute Genome Sequencing Center for Infectious Disease"/>
            <person name="Wu L."/>
            <person name="Ma J."/>
        </authorList>
    </citation>
    <scope>NUCLEOTIDE SEQUENCE [LARGE SCALE GENOMIC DNA]</scope>
    <source>
        <strain evidence="7">KACC 12634</strain>
    </source>
</reference>
<dbReference type="PANTHER" id="PTHR30146">
    <property type="entry name" value="LACI-RELATED TRANSCRIPTIONAL REPRESSOR"/>
    <property type="match status" value="1"/>
</dbReference>
<proteinExistence type="predicted"/>
<dbReference type="InterPro" id="IPR028082">
    <property type="entry name" value="Peripla_BP_I"/>
</dbReference>
<accession>A0ABW2DG23</accession>
<dbReference type="SUPFAM" id="SSF53822">
    <property type="entry name" value="Periplasmic binding protein-like I"/>
    <property type="match status" value="1"/>
</dbReference>
<keyword evidence="1" id="KW-0678">Repressor</keyword>
<evidence type="ECO:0000313" key="6">
    <source>
        <dbReference type="EMBL" id="MFC6959909.1"/>
    </source>
</evidence>
<dbReference type="SUPFAM" id="SSF47413">
    <property type="entry name" value="lambda repressor-like DNA-binding domains"/>
    <property type="match status" value="1"/>
</dbReference>
<evidence type="ECO:0000256" key="4">
    <source>
        <dbReference type="ARBA" id="ARBA00023163"/>
    </source>
</evidence>
<organism evidence="6 7">
    <name type="scientific">Glycomyces mayteni</name>
    <dbReference type="NCBI Taxonomy" id="543887"/>
    <lineage>
        <taxon>Bacteria</taxon>
        <taxon>Bacillati</taxon>
        <taxon>Actinomycetota</taxon>
        <taxon>Actinomycetes</taxon>
        <taxon>Glycomycetales</taxon>
        <taxon>Glycomycetaceae</taxon>
        <taxon>Glycomyces</taxon>
    </lineage>
</organism>
<dbReference type="Pfam" id="PF00356">
    <property type="entry name" value="LacI"/>
    <property type="match status" value="1"/>
</dbReference>
<dbReference type="PANTHER" id="PTHR30146:SF148">
    <property type="entry name" value="HTH-TYPE TRANSCRIPTIONAL REPRESSOR PURR-RELATED"/>
    <property type="match status" value="1"/>
</dbReference>
<evidence type="ECO:0000256" key="2">
    <source>
        <dbReference type="ARBA" id="ARBA00023015"/>
    </source>
</evidence>
<keyword evidence="2" id="KW-0805">Transcription regulation</keyword>
<name>A0ABW2DG23_9ACTN</name>
<keyword evidence="3 6" id="KW-0238">DNA-binding</keyword>
<dbReference type="Proteomes" id="UP001596470">
    <property type="component" value="Unassembled WGS sequence"/>
</dbReference>
<dbReference type="GO" id="GO:0003677">
    <property type="term" value="F:DNA binding"/>
    <property type="evidence" value="ECO:0007669"/>
    <property type="project" value="UniProtKB-KW"/>
</dbReference>
<evidence type="ECO:0000259" key="5">
    <source>
        <dbReference type="PROSITE" id="PS50932"/>
    </source>
</evidence>
<sequence length="343" mass="36673">MTGKPGKVTQREIARIAGVSQTTVSMVLNDRDGSNIRIPDATRERVRRAIEQSTYVADPAARRLAGLDNKILGVFTYESALTPESMDFYGPLLNGIERAAESLGCDLLFFTSSPVEEGRRRLFHRNTRLRLADGCVLLGQQMDGEDLERLVAESFPFVAVGRRDETDAPVPYVGIDYGSLTGRLLDRAVELGHEKVLYLHRDLNSPTARDRLSAIGRAPGALAVAPFAVGADLSDLPQVVARSGATAVFAEDAFLIEDAALVLGGAGAGLSLAALAEVRGHRIGGRALSGFHTPRQQVAAEALALLQQLISAPAEEHGGIEIQRLLQGEVAFGETLTVRGGAR</sequence>